<comment type="caution">
    <text evidence="11">The sequence shown here is derived from an EMBL/GenBank/DDBJ whole genome shotgun (WGS) entry which is preliminary data.</text>
</comment>
<keyword evidence="4 9" id="KW-0805">Transcription regulation</keyword>
<comment type="subcellular location">
    <subcellularLocation>
        <location evidence="1 9">Nucleus</location>
    </subcellularLocation>
</comment>
<evidence type="ECO:0000256" key="5">
    <source>
        <dbReference type="ARBA" id="ARBA00023125"/>
    </source>
</evidence>
<dbReference type="InterPro" id="IPR003340">
    <property type="entry name" value="B3_DNA-bd"/>
</dbReference>
<dbReference type="SUPFAM" id="SSF101936">
    <property type="entry name" value="DNA-binding pseudobarrel domain"/>
    <property type="match status" value="1"/>
</dbReference>
<dbReference type="Proteomes" id="UP000245207">
    <property type="component" value="Unassembled WGS sequence"/>
</dbReference>
<protein>
    <recommendedName>
        <fullName evidence="9">Auxin response factor</fullName>
    </recommendedName>
</protein>
<evidence type="ECO:0000256" key="3">
    <source>
        <dbReference type="ARBA" id="ARBA00022473"/>
    </source>
</evidence>
<dbReference type="EMBL" id="PKPP01000202">
    <property type="protein sequence ID" value="PWA96060.1"/>
    <property type="molecule type" value="Genomic_DNA"/>
</dbReference>
<dbReference type="PANTHER" id="PTHR31384:SF5">
    <property type="entry name" value="AUXIN RESPONSE FACTOR 3"/>
    <property type="match status" value="1"/>
</dbReference>
<dbReference type="STRING" id="35608.A0A2U1QDI7"/>
<feature type="domain" description="TF-B3" evidence="10">
    <location>
        <begin position="153"/>
        <end position="255"/>
    </location>
</feature>
<comment type="subunit">
    <text evidence="9">Homodimers and heterodimers.</text>
</comment>
<evidence type="ECO:0000256" key="7">
    <source>
        <dbReference type="ARBA" id="ARBA00023242"/>
    </source>
</evidence>
<sequence length="596" mass="66075">MMCGLIDLNIGNYDTDEVSTSSSSSGSAPASLVGSGDTPVVCCLELWHACAGPLISLPKKGNAVVYCPQGHLEQLQFTGEFRTSGEFSIAPHVFCRVVDVKLHAEAGNDDVYAQVSLIQDPQLEQKWREGVRGAEYADNDNGVAEKSTTPHMFCKTLTASDTSTHGGFSVPRRAAEDCFPPLDYKQPRPSQELVAKDLHGTEWKFRHIYRGQPRRHLLTTGWSAFVNKKKLVCGDAVLFLRGDDGVLRLGIRRASQVKVASNLPSFCSQQLNNFDFSSVVNSISQRSPFSVCYNPRGGSSEFIVPYNRFLKSLSCSFSPGMRFKMRVESEDGGDRRSTGIITGLNDTDSSRWPGSKWRCLMVRWDCMEVTKQTRVSPWEIERCGSVSELESFVTPLTKRSRTGFPPILNDRISGASDFGESMRFHKVLQGQEIYGFHRSPNINGLNNDIRNQTSVGFGESLGFNRVLQGQEIMSNIQYGERLSNIGSLFSSPSSVLRFQQTMSQAANAYPIRYADNMKPLSDQNHQGFFTPVRMQQEEPVLKSANSCRLFGFSLTEGTNVTQCPTGPAVNTKVGGSCTNERVHQWYRSSDGFLQGL</sequence>
<keyword evidence="5 9" id="KW-0238">DNA-binding</keyword>
<organism evidence="11 12">
    <name type="scientific">Artemisia annua</name>
    <name type="common">Sweet wormwood</name>
    <dbReference type="NCBI Taxonomy" id="35608"/>
    <lineage>
        <taxon>Eukaryota</taxon>
        <taxon>Viridiplantae</taxon>
        <taxon>Streptophyta</taxon>
        <taxon>Embryophyta</taxon>
        <taxon>Tracheophyta</taxon>
        <taxon>Spermatophyta</taxon>
        <taxon>Magnoliopsida</taxon>
        <taxon>eudicotyledons</taxon>
        <taxon>Gunneridae</taxon>
        <taxon>Pentapetalae</taxon>
        <taxon>asterids</taxon>
        <taxon>campanulids</taxon>
        <taxon>Asterales</taxon>
        <taxon>Asteraceae</taxon>
        <taxon>Asteroideae</taxon>
        <taxon>Anthemideae</taxon>
        <taxon>Artemisiinae</taxon>
        <taxon>Artemisia</taxon>
    </lineage>
</organism>
<evidence type="ECO:0000313" key="11">
    <source>
        <dbReference type="EMBL" id="PWA96060.1"/>
    </source>
</evidence>
<keyword evidence="8 9" id="KW-0927">Auxin signaling pathway</keyword>
<dbReference type="Gene3D" id="2.40.330.10">
    <property type="entry name" value="DNA-binding pseudobarrel domain"/>
    <property type="match status" value="1"/>
</dbReference>
<comment type="similarity">
    <text evidence="2 9">Belongs to the ARF family.</text>
</comment>
<comment type="function">
    <text evidence="9">Auxin response factors (ARFs) are transcriptional factors that bind specifically to the DNA sequence 5'-TGTCTC-3' found in the auxin-responsive promoter elements (AuxREs).</text>
</comment>
<dbReference type="InterPro" id="IPR010525">
    <property type="entry name" value="ARF_dom"/>
</dbReference>
<evidence type="ECO:0000313" key="12">
    <source>
        <dbReference type="Proteomes" id="UP000245207"/>
    </source>
</evidence>
<dbReference type="GO" id="GO:0003677">
    <property type="term" value="F:DNA binding"/>
    <property type="evidence" value="ECO:0007669"/>
    <property type="project" value="UniProtKB-KW"/>
</dbReference>
<dbReference type="PROSITE" id="PS50863">
    <property type="entry name" value="B3"/>
    <property type="match status" value="1"/>
</dbReference>
<evidence type="ECO:0000256" key="4">
    <source>
        <dbReference type="ARBA" id="ARBA00023015"/>
    </source>
</evidence>
<keyword evidence="6 9" id="KW-0804">Transcription</keyword>
<dbReference type="SMART" id="SM01019">
    <property type="entry name" value="B3"/>
    <property type="match status" value="1"/>
</dbReference>
<dbReference type="InterPro" id="IPR015300">
    <property type="entry name" value="DNA-bd_pseudobarrel_sf"/>
</dbReference>
<dbReference type="Gene3D" id="2.30.30.1040">
    <property type="match status" value="1"/>
</dbReference>
<dbReference type="InterPro" id="IPR044835">
    <property type="entry name" value="ARF_plant"/>
</dbReference>
<evidence type="ECO:0000256" key="6">
    <source>
        <dbReference type="ARBA" id="ARBA00023163"/>
    </source>
</evidence>
<dbReference type="PANTHER" id="PTHR31384">
    <property type="entry name" value="AUXIN RESPONSE FACTOR 4-RELATED"/>
    <property type="match status" value="1"/>
</dbReference>
<dbReference type="AlphaFoldDB" id="A0A2U1QDI7"/>
<dbReference type="Pfam" id="PF06507">
    <property type="entry name" value="ARF_AD"/>
    <property type="match status" value="1"/>
</dbReference>
<reference evidence="11 12" key="1">
    <citation type="journal article" date="2018" name="Mol. Plant">
        <title>The genome of Artemisia annua provides insight into the evolution of Asteraceae family and artemisinin biosynthesis.</title>
        <authorList>
            <person name="Shen Q."/>
            <person name="Zhang L."/>
            <person name="Liao Z."/>
            <person name="Wang S."/>
            <person name="Yan T."/>
            <person name="Shi P."/>
            <person name="Liu M."/>
            <person name="Fu X."/>
            <person name="Pan Q."/>
            <person name="Wang Y."/>
            <person name="Lv Z."/>
            <person name="Lu X."/>
            <person name="Zhang F."/>
            <person name="Jiang W."/>
            <person name="Ma Y."/>
            <person name="Chen M."/>
            <person name="Hao X."/>
            <person name="Li L."/>
            <person name="Tang Y."/>
            <person name="Lv G."/>
            <person name="Zhou Y."/>
            <person name="Sun X."/>
            <person name="Brodelius P.E."/>
            <person name="Rose J.K.C."/>
            <person name="Tang K."/>
        </authorList>
    </citation>
    <scope>NUCLEOTIDE SEQUENCE [LARGE SCALE GENOMIC DNA]</scope>
    <source>
        <strain evidence="12">cv. Huhao1</strain>
        <tissue evidence="11">Leaf</tissue>
    </source>
</reference>
<keyword evidence="12" id="KW-1185">Reference proteome</keyword>
<dbReference type="FunFam" id="2.40.330.10:FF:000001">
    <property type="entry name" value="Auxin response factor"/>
    <property type="match status" value="1"/>
</dbReference>
<name>A0A2U1QDI7_ARTAN</name>
<dbReference type="Pfam" id="PF02362">
    <property type="entry name" value="B3"/>
    <property type="match status" value="1"/>
</dbReference>
<gene>
    <name evidence="11" type="ORF">CTI12_AA044290</name>
</gene>
<keyword evidence="3" id="KW-0217">Developmental protein</keyword>
<evidence type="ECO:0000256" key="2">
    <source>
        <dbReference type="ARBA" id="ARBA00007853"/>
    </source>
</evidence>
<evidence type="ECO:0000259" key="10">
    <source>
        <dbReference type="PROSITE" id="PS50863"/>
    </source>
</evidence>
<evidence type="ECO:0000256" key="8">
    <source>
        <dbReference type="ARBA" id="ARBA00023294"/>
    </source>
</evidence>
<dbReference type="OrthoDB" id="624437at2759"/>
<dbReference type="GO" id="GO:0009734">
    <property type="term" value="P:auxin-activated signaling pathway"/>
    <property type="evidence" value="ECO:0007669"/>
    <property type="project" value="UniProtKB-KW"/>
</dbReference>
<dbReference type="GO" id="GO:0006355">
    <property type="term" value="P:regulation of DNA-templated transcription"/>
    <property type="evidence" value="ECO:0007669"/>
    <property type="project" value="InterPro"/>
</dbReference>
<evidence type="ECO:0000256" key="1">
    <source>
        <dbReference type="ARBA" id="ARBA00004123"/>
    </source>
</evidence>
<dbReference type="FunFam" id="2.30.30.1040:FF:000001">
    <property type="entry name" value="Auxin response factor"/>
    <property type="match status" value="1"/>
</dbReference>
<keyword evidence="7 9" id="KW-0539">Nucleus</keyword>
<accession>A0A2U1QDI7</accession>
<proteinExistence type="inferred from homology"/>
<dbReference type="CDD" id="cd10017">
    <property type="entry name" value="B3_DNA"/>
    <property type="match status" value="1"/>
</dbReference>
<evidence type="ECO:0000256" key="9">
    <source>
        <dbReference type="RuleBase" id="RU004561"/>
    </source>
</evidence>
<dbReference type="GO" id="GO:0005634">
    <property type="term" value="C:nucleus"/>
    <property type="evidence" value="ECO:0007669"/>
    <property type="project" value="UniProtKB-SubCell"/>
</dbReference>